<dbReference type="Proteomes" id="UP000253792">
    <property type="component" value="Unassembled WGS sequence"/>
</dbReference>
<evidence type="ECO:0000313" key="2">
    <source>
        <dbReference type="Proteomes" id="UP000253792"/>
    </source>
</evidence>
<protein>
    <submittedName>
        <fullName evidence="1">Uncharacterized protein</fullName>
    </submittedName>
</protein>
<dbReference type="AlphaFoldDB" id="A0A369LFN5"/>
<dbReference type="RefSeq" id="WP_114619980.1">
    <property type="nucleotide sequence ID" value="NZ_CAUDTN010000018.1"/>
</dbReference>
<proteinExistence type="predicted"/>
<accession>A0A369LFN5</accession>
<dbReference type="SUPFAM" id="SSF47226">
    <property type="entry name" value="Histidine-containing phosphotransfer domain, HPT domain"/>
    <property type="match status" value="1"/>
</dbReference>
<evidence type="ECO:0000313" key="1">
    <source>
        <dbReference type="EMBL" id="RDB57489.1"/>
    </source>
</evidence>
<gene>
    <name evidence="1" type="ORF">C1880_01340</name>
</gene>
<keyword evidence="2" id="KW-1185">Reference proteome</keyword>
<organism evidence="1 2">
    <name type="scientific">Senegalimassilia anaerobia</name>
    <dbReference type="NCBI Taxonomy" id="1473216"/>
    <lineage>
        <taxon>Bacteria</taxon>
        <taxon>Bacillati</taxon>
        <taxon>Actinomycetota</taxon>
        <taxon>Coriobacteriia</taxon>
        <taxon>Coriobacteriales</taxon>
        <taxon>Coriobacteriaceae</taxon>
        <taxon>Senegalimassilia</taxon>
    </lineage>
</organism>
<reference evidence="1 2" key="1">
    <citation type="journal article" date="2018" name="Elife">
        <title>Discovery and characterization of a prevalent human gut bacterial enzyme sufficient for the inactivation of a family of plant toxins.</title>
        <authorList>
            <person name="Koppel N."/>
            <person name="Bisanz J.E."/>
            <person name="Pandelia M.E."/>
            <person name="Turnbaugh P.J."/>
            <person name="Balskus E.P."/>
        </authorList>
    </citation>
    <scope>NUCLEOTIDE SEQUENCE [LARGE SCALE GENOMIC DNA]</scope>
    <source>
        <strain evidence="2">anaerobia AP69FAA</strain>
    </source>
</reference>
<name>A0A369LFN5_9ACTN</name>
<dbReference type="EMBL" id="PPTP01000001">
    <property type="protein sequence ID" value="RDB57489.1"/>
    <property type="molecule type" value="Genomic_DNA"/>
</dbReference>
<comment type="caution">
    <text evidence="1">The sequence shown here is derived from an EMBL/GenBank/DDBJ whole genome shotgun (WGS) entry which is preliminary data.</text>
</comment>
<dbReference type="GO" id="GO:0000160">
    <property type="term" value="P:phosphorelay signal transduction system"/>
    <property type="evidence" value="ECO:0007669"/>
    <property type="project" value="InterPro"/>
</dbReference>
<dbReference type="OrthoDB" id="9975027at2"/>
<sequence length="115" mass="12446">MAISRREALKHGISYGTGTINHGNDSIVYDRALRKFPKDETFSQLKSAIDAGDATAAAPLAQAFQHLCAELAFSKLYLACHPIIEALQDGDLPAAQDFEELEAGYQDIADFLASC</sequence>
<dbReference type="InterPro" id="IPR036641">
    <property type="entry name" value="HPT_dom_sf"/>
</dbReference>